<evidence type="ECO:0000313" key="4">
    <source>
        <dbReference type="Proteomes" id="UP000000591"/>
    </source>
</evidence>
<dbReference type="EMBL" id="AE016814">
    <property type="protein sequence ID" value="AAS50370.1"/>
    <property type="molecule type" value="Genomic_DNA"/>
</dbReference>
<feature type="compositionally biased region" description="Polar residues" evidence="1">
    <location>
        <begin position="227"/>
        <end position="238"/>
    </location>
</feature>
<dbReference type="HOGENOM" id="CLU_060982_0_0_1"/>
<evidence type="ECO:0000256" key="1">
    <source>
        <dbReference type="SAM" id="MobiDB-lite"/>
    </source>
</evidence>
<feature type="region of interest" description="Disordered" evidence="1">
    <location>
        <begin position="323"/>
        <end position="352"/>
    </location>
</feature>
<dbReference type="InterPro" id="IPR002126">
    <property type="entry name" value="Cadherin-like_dom"/>
</dbReference>
<dbReference type="RefSeq" id="NP_982546.1">
    <property type="nucleotide sequence ID" value="NM_207899.1"/>
</dbReference>
<dbReference type="Proteomes" id="UP000000591">
    <property type="component" value="Chromosome I"/>
</dbReference>
<feature type="region of interest" description="Disordered" evidence="1">
    <location>
        <begin position="195"/>
        <end position="293"/>
    </location>
</feature>
<dbReference type="KEGG" id="ago:AGOS_AAR005W"/>
<accession>Q75ES4</accession>
<dbReference type="OrthoDB" id="4068767at2759"/>
<reference evidence="3 4" key="1">
    <citation type="journal article" date="2004" name="Science">
        <title>The Ashbya gossypii genome as a tool for mapping the ancient Saccharomyces cerevisiae genome.</title>
        <authorList>
            <person name="Dietrich F.S."/>
            <person name="Voegeli S."/>
            <person name="Brachat S."/>
            <person name="Lerch A."/>
            <person name="Gates K."/>
            <person name="Steiner S."/>
            <person name="Mohr C."/>
            <person name="Pohlmann R."/>
            <person name="Luedi P."/>
            <person name="Choi S."/>
            <person name="Wing R.A."/>
            <person name="Flavier A."/>
            <person name="Gaffney T.D."/>
            <person name="Philippsen P."/>
        </authorList>
    </citation>
    <scope>NUCLEOTIDE SEQUENCE [LARGE SCALE GENOMIC DNA]</scope>
    <source>
        <strain evidence="4">ATCC 10895 / CBS 109.51 / FGSC 9923 / NRRL Y-1056</strain>
    </source>
</reference>
<feature type="compositionally biased region" description="Polar residues" evidence="1">
    <location>
        <begin position="323"/>
        <end position="338"/>
    </location>
</feature>
<reference evidence="4" key="2">
    <citation type="journal article" date="2013" name="G3 (Bethesda)">
        <title>Genomes of Ashbya fungi isolated from insects reveal four mating-type loci, numerous translocations, lack of transposons, and distinct gene duplications.</title>
        <authorList>
            <person name="Dietrich F.S."/>
            <person name="Voegeli S."/>
            <person name="Kuo S."/>
            <person name="Philippsen P."/>
        </authorList>
    </citation>
    <scope>GENOME REANNOTATION</scope>
    <source>
        <strain evidence="4">ATCC 10895 / CBS 109.51 / FGSC 9923 / NRRL Y-1056</strain>
    </source>
</reference>
<dbReference type="eggNOG" id="ENOG502S0IJ">
    <property type="taxonomic scope" value="Eukaryota"/>
</dbReference>
<evidence type="ECO:0000313" key="3">
    <source>
        <dbReference type="EMBL" id="AAS50370.1"/>
    </source>
</evidence>
<keyword evidence="4" id="KW-1185">Reference proteome</keyword>
<protein>
    <submittedName>
        <fullName evidence="3">AAR005Wp</fullName>
    </submittedName>
</protein>
<organism evidence="3 4">
    <name type="scientific">Eremothecium gossypii (strain ATCC 10895 / CBS 109.51 / FGSC 9923 / NRRL Y-1056)</name>
    <name type="common">Yeast</name>
    <name type="synonym">Ashbya gossypii</name>
    <dbReference type="NCBI Taxonomy" id="284811"/>
    <lineage>
        <taxon>Eukaryota</taxon>
        <taxon>Fungi</taxon>
        <taxon>Dikarya</taxon>
        <taxon>Ascomycota</taxon>
        <taxon>Saccharomycotina</taxon>
        <taxon>Saccharomycetes</taxon>
        <taxon>Saccharomycetales</taxon>
        <taxon>Saccharomycetaceae</taxon>
        <taxon>Eremothecium</taxon>
    </lineage>
</organism>
<dbReference type="GO" id="GO:0007156">
    <property type="term" value="P:homophilic cell adhesion via plasma membrane adhesion molecules"/>
    <property type="evidence" value="ECO:0007669"/>
    <property type="project" value="InterPro"/>
</dbReference>
<gene>
    <name evidence="3" type="ORF">AGOS_AAR005W</name>
</gene>
<dbReference type="GO" id="GO:0005509">
    <property type="term" value="F:calcium ion binding"/>
    <property type="evidence" value="ECO:0007669"/>
    <property type="project" value="InterPro"/>
</dbReference>
<dbReference type="AlphaFoldDB" id="Q75ES4"/>
<dbReference type="GeneID" id="4618812"/>
<sequence length="383" mass="42949">MSARSSLQQRRLSAIQNAADYNIVPSQHEGHTYSVRKRKKSRFRLWFKILPLFKKDQQEVVLSVASLETEQHTEQHNESTPNTLLKMARNTGEQTDLKNGLGTSAPSLVGLSVRDIDDKENPDFVPEKKDVHPELSSQVLEKIHSQSNLSKSLEGNVSVDDLNREGALLTDDNDVDLEQLISKKLDGITSLKMQLKNKRKQQAHPQQGSTARSSGSPCSAGHHHISPENSNSNHSLVMSTDPIDDFISMGATSNSSLSDKHKEAEQPERIRNSYGEWIPNKSHRPHLCRGDSYQKTITDVDERPGRSSQRASGSSAEYLRSLSRSMQRGSSLQRSSGEQLDDKNATYTTNNYTIPQRDVEMAPLIIREDEEDQYKGNANARHL</sequence>
<feature type="compositionally biased region" description="Basic and acidic residues" evidence="1">
    <location>
        <begin position="258"/>
        <end position="271"/>
    </location>
</feature>
<dbReference type="PROSITE" id="PS50268">
    <property type="entry name" value="CADHERIN_2"/>
    <property type="match status" value="1"/>
</dbReference>
<dbReference type="FunCoup" id="Q75ES4">
    <property type="interactions" value="67"/>
</dbReference>
<dbReference type="OMA" id="DARMYST"/>
<feature type="domain" description="Cadherin" evidence="2">
    <location>
        <begin position="18"/>
        <end position="124"/>
    </location>
</feature>
<name>Q75ES4_EREGS</name>
<dbReference type="InParanoid" id="Q75ES4"/>
<evidence type="ECO:0000259" key="2">
    <source>
        <dbReference type="PROSITE" id="PS50268"/>
    </source>
</evidence>
<feature type="compositionally biased region" description="Polar residues" evidence="1">
    <location>
        <begin position="203"/>
        <end position="217"/>
    </location>
</feature>
<proteinExistence type="predicted"/>
<dbReference type="GO" id="GO:0016020">
    <property type="term" value="C:membrane"/>
    <property type="evidence" value="ECO:0007669"/>
    <property type="project" value="InterPro"/>
</dbReference>